<evidence type="ECO:0000313" key="2">
    <source>
        <dbReference type="EMBL" id="OTP11647.1"/>
    </source>
</evidence>
<sequence>MMKKKVFFILSVLFSLVISFISPMEGNAYIGIYPEPAPVTAAATPQEVKDSKINVLDAFNFPGVWYATPNGTDKYNANYAFLSDTRDNVAVIYNSFTYNQKGQMWYNEKLDLNYPFEFESYVFVGGRTFNSLTPWSGAGNGLVFVMQNDPAGNAAIGGRGGGIGVWPQARGTFNFNMIYNAVGIELDTTYNALSTGNYRNDFDLRLRNQLGLASADHTYPHMAMATTKTTTAGYGTTQISQAYDNFTHIGPTLPTTTGNPSVSGSEANSWFNQWIKLKISWEPNGTPGDAASITTGNLSYTFGPVDVNGNKITYPTQTWSNIDIDGTWNSANGGTSWNRQVYWGFTGASRLANNGSYETTGTIAESASNPAAVAITKLPAEPEILVDRQVINTTAGETESDYASFKTAKVGDILQYKVEVANDPIPSHQIRLKNTLVTEDLESNSYVASSFQYSSSKSGTTSPTPTINGNNFTFTDAVNEYLPGESFTYTYRVRVGADTTEFINDVLLGSTYSSTTNYGETNVTVIPEGLAVTKTVSENNPKVGEIVDIISTSTVDSGVMLFKDFTDTIPAGYELIPNTTKFVITHKDSTTTEETLSDSDVWRGSSTLGYSLSIEESQLTSSQSKELYGGTTSNNSFSVSYQIKPIESSKGAQNVSLSQSSISGWNKVNSIQGSQTYSATSNDVKIDVLTDIIISFYDSSDVLLPASYIDSSDPKFDATNPVTLYYNTGDSYDLTTIVDGISAHLFSDYYLTLFEVDGDAVSLTDISGTIKKAGNKIDLYYSPDGSVTVTFVDRNGDELLTPVIIDDYSAGQTIDLTDSVQGADVLTAIQAVENNRYQLFKRPDNEKNVPVTSAGTTVTYTFDGTLSIYQAPKMIDFGVENVVGKDIRVDTPDYDQDFIIWDNRYQRTNWYLTAELDTPLTRQTGSGTVIPDAIRYRKVNDDPTSEVILSSAAQEIVDRSQSADTYNISDEWRAGNTGFKLEAPAGSVKGLGEYQATILWVLSDTR</sequence>
<dbReference type="Pfam" id="PF13731">
    <property type="entry name" value="WxL"/>
    <property type="match status" value="1"/>
</dbReference>
<dbReference type="EMBL" id="NGMM01000007">
    <property type="protein sequence ID" value="OTP11647.1"/>
    <property type="molecule type" value="Genomic_DNA"/>
</dbReference>
<reference evidence="2" key="1">
    <citation type="submission" date="2017-05" db="EMBL/GenBank/DDBJ databases">
        <title>The Genome Sequence of Enterococcus sp. 9E7_DIV0242.</title>
        <authorList>
            <consortium name="The Broad Institute Genomics Platform"/>
            <consortium name="The Broad Institute Genomic Center for Infectious Diseases"/>
            <person name="Earl A."/>
            <person name="Manson A."/>
            <person name="Schwartman J."/>
            <person name="Gilmore M."/>
            <person name="Abouelleil A."/>
            <person name="Cao P."/>
            <person name="Chapman S."/>
            <person name="Cusick C."/>
            <person name="Shea T."/>
            <person name="Young S."/>
            <person name="Neafsey D."/>
            <person name="Nusbaum C."/>
            <person name="Birren B."/>
        </authorList>
    </citation>
    <scope>NUCLEOTIDE SEQUENCE [LARGE SCALE GENOMIC DNA]</scope>
    <source>
        <strain evidence="2">9E7_DIV0242</strain>
    </source>
</reference>
<organism evidence="2">
    <name type="scientific">Candidatus Enterococcus clewellii</name>
    <dbReference type="NCBI Taxonomy" id="1834193"/>
    <lineage>
        <taxon>Bacteria</taxon>
        <taxon>Bacillati</taxon>
        <taxon>Bacillota</taxon>
        <taxon>Bacilli</taxon>
        <taxon>Lactobacillales</taxon>
        <taxon>Enterococcaceae</taxon>
        <taxon>Enterococcus</taxon>
    </lineage>
</organism>
<dbReference type="EMBL" id="CP147247">
    <property type="protein sequence ID" value="WYJ91684.1"/>
    <property type="molecule type" value="Genomic_DNA"/>
</dbReference>
<gene>
    <name evidence="3" type="ORF">A5888_003452</name>
    <name evidence="2" type="ORF">A5888_003746</name>
</gene>
<dbReference type="AlphaFoldDB" id="A0A242K1V9"/>
<reference evidence="3" key="3">
    <citation type="submission" date="2024-03" db="EMBL/GenBank/DDBJ databases">
        <title>The Genome Sequence of Enterococcus sp. DIV0242b.</title>
        <authorList>
            <consortium name="The Broad Institute Genomics Platform"/>
            <consortium name="The Broad Institute Microbial Omics Core"/>
            <consortium name="The Broad Institute Genomic Center for Infectious Diseases"/>
            <person name="Earl A."/>
            <person name="Manson A."/>
            <person name="Gilmore M."/>
            <person name="Schwartman J."/>
            <person name="Shea T."/>
            <person name="Abouelleil A."/>
            <person name="Cao P."/>
            <person name="Chapman S."/>
            <person name="Cusick C."/>
            <person name="Young S."/>
            <person name="Neafsey D."/>
            <person name="Nusbaum C."/>
            <person name="Birren B."/>
        </authorList>
    </citation>
    <scope>NUCLEOTIDE SEQUENCE</scope>
    <source>
        <strain evidence="3">9E7_DIV0242</strain>
    </source>
</reference>
<keyword evidence="4" id="KW-1185">Reference proteome</keyword>
<evidence type="ECO:0000313" key="4">
    <source>
        <dbReference type="Proteomes" id="UP000195141"/>
    </source>
</evidence>
<dbReference type="Gene3D" id="2.60.120.200">
    <property type="match status" value="1"/>
</dbReference>
<dbReference type="OrthoDB" id="2172320at2"/>
<proteinExistence type="predicted"/>
<protein>
    <recommendedName>
        <fullName evidence="1">WxL domain-containing protein</fullName>
    </recommendedName>
</protein>
<dbReference type="InterPro" id="IPR027994">
    <property type="entry name" value="WxL_dom"/>
</dbReference>
<evidence type="ECO:0000313" key="3">
    <source>
        <dbReference type="EMBL" id="WYJ91684.1"/>
    </source>
</evidence>
<dbReference type="InterPro" id="IPR013320">
    <property type="entry name" value="ConA-like_dom_sf"/>
</dbReference>
<reference evidence="3" key="2">
    <citation type="submission" date="2017-05" db="EMBL/GenBank/DDBJ databases">
        <authorList>
            <consortium name="The Broad Institute Genomics Platform"/>
            <consortium name="The Broad Institute Genomic Center for Infectious Diseases"/>
            <person name="Earl A."/>
            <person name="Manson A."/>
            <person name="Schwartman J."/>
            <person name="Gilmore M."/>
            <person name="Abouelleil A."/>
            <person name="Cao P."/>
            <person name="Chapman S."/>
            <person name="Cusick C."/>
            <person name="Shea T."/>
            <person name="Young S."/>
            <person name="Neafsey D."/>
            <person name="Nusbaum C."/>
            <person name="Birren B."/>
        </authorList>
    </citation>
    <scope>NUCLEOTIDE SEQUENCE</scope>
    <source>
        <strain evidence="3">9E7_DIV0242</strain>
    </source>
</reference>
<dbReference type="RefSeq" id="WP_086350725.1">
    <property type="nucleotide sequence ID" value="NZ_CP147247.1"/>
</dbReference>
<dbReference type="SUPFAM" id="SSF49899">
    <property type="entry name" value="Concanavalin A-like lectins/glucanases"/>
    <property type="match status" value="1"/>
</dbReference>
<evidence type="ECO:0000259" key="1">
    <source>
        <dbReference type="Pfam" id="PF13731"/>
    </source>
</evidence>
<name>A0A242K1V9_9ENTE</name>
<accession>A0A242K1V9</accession>
<feature type="domain" description="WxL" evidence="1">
    <location>
        <begin position="850"/>
        <end position="1005"/>
    </location>
</feature>
<dbReference type="Proteomes" id="UP000195141">
    <property type="component" value="Chromosome"/>
</dbReference>